<dbReference type="RefSeq" id="WP_147687760.1">
    <property type="nucleotide sequence ID" value="NZ_VDUX01000010.1"/>
</dbReference>
<dbReference type="AlphaFoldDB" id="A0A5C8NE19"/>
<dbReference type="Gene3D" id="3.30.70.1280">
    <property type="entry name" value="SP0830-like domains"/>
    <property type="match status" value="1"/>
</dbReference>
<dbReference type="EMBL" id="VDUX01000010">
    <property type="protein sequence ID" value="TXL56545.1"/>
    <property type="molecule type" value="Genomic_DNA"/>
</dbReference>
<proteinExistence type="predicted"/>
<name>A0A5C8NE19_9ACTN</name>
<protein>
    <submittedName>
        <fullName evidence="1">DUF1697 domain-containing protein</fullName>
    </submittedName>
</protein>
<evidence type="ECO:0000313" key="2">
    <source>
        <dbReference type="Proteomes" id="UP000321571"/>
    </source>
</evidence>
<organism evidence="1 2">
    <name type="scientific">Aeromicrobium terrae</name>
    <dbReference type="NCBI Taxonomy" id="2498846"/>
    <lineage>
        <taxon>Bacteria</taxon>
        <taxon>Bacillati</taxon>
        <taxon>Actinomycetota</taxon>
        <taxon>Actinomycetes</taxon>
        <taxon>Propionibacteriales</taxon>
        <taxon>Nocardioidaceae</taxon>
        <taxon>Aeromicrobium</taxon>
    </lineage>
</organism>
<dbReference type="Pfam" id="PF08002">
    <property type="entry name" value="DUF1697"/>
    <property type="match status" value="1"/>
</dbReference>
<evidence type="ECO:0000313" key="1">
    <source>
        <dbReference type="EMBL" id="TXL56545.1"/>
    </source>
</evidence>
<dbReference type="PIRSF" id="PIRSF008502">
    <property type="entry name" value="UCP008502"/>
    <property type="match status" value="1"/>
</dbReference>
<reference evidence="1 2" key="1">
    <citation type="submission" date="2019-06" db="EMBL/GenBank/DDBJ databases">
        <title>Aeromicrobium sp. nov., isolated from a maize field.</title>
        <authorList>
            <person name="Lin S.-Y."/>
            <person name="Tsai C.-F."/>
            <person name="Young C.-C."/>
        </authorList>
    </citation>
    <scope>NUCLEOTIDE SEQUENCE [LARGE SCALE GENOMIC DNA]</scope>
    <source>
        <strain evidence="1 2">CC-CFT486</strain>
    </source>
</reference>
<dbReference type="Proteomes" id="UP000321571">
    <property type="component" value="Unassembled WGS sequence"/>
</dbReference>
<dbReference type="OrthoDB" id="9806494at2"/>
<dbReference type="PANTHER" id="PTHR36439:SF1">
    <property type="entry name" value="DUF1697 DOMAIN-CONTAINING PROTEIN"/>
    <property type="match status" value="1"/>
</dbReference>
<accession>A0A5C8NE19</accession>
<gene>
    <name evidence="1" type="ORF">FHP06_15490</name>
</gene>
<keyword evidence="2" id="KW-1185">Reference proteome</keyword>
<dbReference type="SUPFAM" id="SSF160379">
    <property type="entry name" value="SP0830-like"/>
    <property type="match status" value="1"/>
</dbReference>
<comment type="caution">
    <text evidence="1">The sequence shown here is derived from an EMBL/GenBank/DDBJ whole genome shotgun (WGS) entry which is preliminary data.</text>
</comment>
<dbReference type="InterPro" id="IPR012545">
    <property type="entry name" value="DUF1697"/>
</dbReference>
<dbReference type="PANTHER" id="PTHR36439">
    <property type="entry name" value="BLL4334 PROTEIN"/>
    <property type="match status" value="1"/>
</dbReference>
<sequence>MSEPRVFLLRAVNVGGAKLPMAELREIAADLGATHVSTYIASGNLIATPPKDLDAFERGLEQAIEKRYGFFREVVSRTRAELQEALDAHPFEVVQAKFSYVSFMAKEPTKAAIEKARTFETGDDHWEVIGRDLHIRYADGAGHEQMKTNTILKALGEPATARNLNTVEKLIGLISA</sequence>